<dbReference type="AlphaFoldDB" id="A0A2T5BVE1"/>
<name>A0A2T5BVE1_9RHOB</name>
<dbReference type="RefSeq" id="WP_107890840.1">
    <property type="nucleotide sequence ID" value="NZ_NHSI01000055.1"/>
</dbReference>
<evidence type="ECO:0000313" key="1">
    <source>
        <dbReference type="EMBL" id="PTN03552.1"/>
    </source>
</evidence>
<sequence>MTAFDLTTVACRVISLPMAGARRAHMQALLAGMGIIPEFRPGVPARRHALGCARAHLAATAGGAHLPLMVLEDDLALTGAVLPPLPWDADIVYLGVSQFGCLPEQVAQEAGLGHRAIMGLALAAEAGEDWLRLYSMAGAIAILYLSDRGLEAWRAAMRRSLETGRPFDVFTAYAMPGLRVFTPRRPLFYESADLQRPHARVPPVRRESWTRTPLCPVAEGDRRTGLTREGPLRVRAVRAGEGLAWKPEGQP</sequence>
<gene>
    <name evidence="1" type="ORF">C8N32_10273</name>
</gene>
<accession>A0A2T5BVE1</accession>
<keyword evidence="2" id="KW-1185">Reference proteome</keyword>
<evidence type="ECO:0000313" key="2">
    <source>
        <dbReference type="Proteomes" id="UP000243859"/>
    </source>
</evidence>
<evidence type="ECO:0008006" key="3">
    <source>
        <dbReference type="Google" id="ProtNLM"/>
    </source>
</evidence>
<protein>
    <recommendedName>
        <fullName evidence="3">Glycosyl transferase family 25</fullName>
    </recommendedName>
</protein>
<dbReference type="OrthoDB" id="7860481at2"/>
<reference evidence="1 2" key="1">
    <citation type="submission" date="2018-04" db="EMBL/GenBank/DDBJ databases">
        <title>Genomic Encyclopedia of Archaeal and Bacterial Type Strains, Phase II (KMG-II): from individual species to whole genera.</title>
        <authorList>
            <person name="Goeker M."/>
        </authorList>
    </citation>
    <scope>NUCLEOTIDE SEQUENCE [LARGE SCALE GENOMIC DNA]</scope>
    <source>
        <strain evidence="1 2">DSM 18064</strain>
    </source>
</reference>
<dbReference type="EMBL" id="QAAA01000002">
    <property type="protein sequence ID" value="PTN03552.1"/>
    <property type="molecule type" value="Genomic_DNA"/>
</dbReference>
<dbReference type="Proteomes" id="UP000243859">
    <property type="component" value="Unassembled WGS sequence"/>
</dbReference>
<proteinExistence type="predicted"/>
<comment type="caution">
    <text evidence="1">The sequence shown here is derived from an EMBL/GenBank/DDBJ whole genome shotgun (WGS) entry which is preliminary data.</text>
</comment>
<organism evidence="1 2">
    <name type="scientific">Rhodovulum imhoffii</name>
    <dbReference type="NCBI Taxonomy" id="365340"/>
    <lineage>
        <taxon>Bacteria</taxon>
        <taxon>Pseudomonadati</taxon>
        <taxon>Pseudomonadota</taxon>
        <taxon>Alphaproteobacteria</taxon>
        <taxon>Rhodobacterales</taxon>
        <taxon>Paracoccaceae</taxon>
        <taxon>Rhodovulum</taxon>
    </lineage>
</organism>